<keyword evidence="3" id="KW-1185">Reference proteome</keyword>
<proteinExistence type="predicted"/>
<feature type="compositionally biased region" description="Polar residues" evidence="1">
    <location>
        <begin position="28"/>
        <end position="47"/>
    </location>
</feature>
<dbReference type="Proteomes" id="UP000585474">
    <property type="component" value="Unassembled WGS sequence"/>
</dbReference>
<gene>
    <name evidence="2" type="ORF">Acr_00g0028760</name>
</gene>
<reference evidence="3" key="1">
    <citation type="submission" date="2019-07" db="EMBL/GenBank/DDBJ databases">
        <title>De Novo Assembly of kiwifruit Actinidia rufa.</title>
        <authorList>
            <person name="Sugita-Konishi S."/>
            <person name="Sato K."/>
            <person name="Mori E."/>
            <person name="Abe Y."/>
            <person name="Kisaki G."/>
            <person name="Hamano K."/>
            <person name="Suezawa K."/>
            <person name="Otani M."/>
            <person name="Fukuda T."/>
            <person name="Manabe T."/>
            <person name="Gomi K."/>
            <person name="Tabuchi M."/>
            <person name="Akimitsu K."/>
            <person name="Kataoka I."/>
        </authorList>
    </citation>
    <scope>NUCLEOTIDE SEQUENCE [LARGE SCALE GENOMIC DNA]</scope>
    <source>
        <strain evidence="3">cv. Fuchu</strain>
    </source>
</reference>
<evidence type="ECO:0000313" key="2">
    <source>
        <dbReference type="EMBL" id="GFS33487.1"/>
    </source>
</evidence>
<feature type="compositionally biased region" description="Low complexity" evidence="1">
    <location>
        <begin position="48"/>
        <end position="67"/>
    </location>
</feature>
<name>A0A7J0DEC1_9ERIC</name>
<organism evidence="2 3">
    <name type="scientific">Actinidia rufa</name>
    <dbReference type="NCBI Taxonomy" id="165716"/>
    <lineage>
        <taxon>Eukaryota</taxon>
        <taxon>Viridiplantae</taxon>
        <taxon>Streptophyta</taxon>
        <taxon>Embryophyta</taxon>
        <taxon>Tracheophyta</taxon>
        <taxon>Spermatophyta</taxon>
        <taxon>Magnoliopsida</taxon>
        <taxon>eudicotyledons</taxon>
        <taxon>Gunneridae</taxon>
        <taxon>Pentapetalae</taxon>
        <taxon>asterids</taxon>
        <taxon>Ericales</taxon>
        <taxon>Actinidiaceae</taxon>
        <taxon>Actinidia</taxon>
    </lineage>
</organism>
<evidence type="ECO:0000256" key="1">
    <source>
        <dbReference type="SAM" id="MobiDB-lite"/>
    </source>
</evidence>
<feature type="region of interest" description="Disordered" evidence="1">
    <location>
        <begin position="1"/>
        <end position="67"/>
    </location>
</feature>
<protein>
    <submittedName>
        <fullName evidence="2">Uncharacterized protein</fullName>
    </submittedName>
</protein>
<dbReference type="EMBL" id="BJWL01000190">
    <property type="protein sequence ID" value="GFS33487.1"/>
    <property type="molecule type" value="Genomic_DNA"/>
</dbReference>
<dbReference type="AlphaFoldDB" id="A0A7J0DEC1"/>
<sequence length="116" mass="13499">MEYWEARKRTSPEKTRSGRTKRLRSLPPTKTTTNQRSSINRLRNPRNSLTSFRFSPSSASSSPTSPLTIRLKQIQPRLTIWDDFENDVLAIRSLRNLQEIGKRGPKYRFHRKIGGS</sequence>
<evidence type="ECO:0000313" key="3">
    <source>
        <dbReference type="Proteomes" id="UP000585474"/>
    </source>
</evidence>
<comment type="caution">
    <text evidence="2">The sequence shown here is derived from an EMBL/GenBank/DDBJ whole genome shotgun (WGS) entry which is preliminary data.</text>
</comment>
<feature type="compositionally biased region" description="Basic and acidic residues" evidence="1">
    <location>
        <begin position="1"/>
        <end position="16"/>
    </location>
</feature>
<accession>A0A7J0DEC1</accession>